<dbReference type="SMART" id="SM00320">
    <property type="entry name" value="WD40"/>
    <property type="match status" value="5"/>
</dbReference>
<evidence type="ECO:0000259" key="2">
    <source>
        <dbReference type="PROSITE" id="PS50197"/>
    </source>
</evidence>
<keyword evidence="1" id="KW-0853">WD repeat</keyword>
<dbReference type="Proteomes" id="UP000036681">
    <property type="component" value="Unplaced"/>
</dbReference>
<dbReference type="Gene3D" id="1.10.1540.10">
    <property type="entry name" value="BEACH domain"/>
    <property type="match status" value="1"/>
</dbReference>
<feature type="domain" description="BEACH" evidence="2">
    <location>
        <begin position="220"/>
        <end position="483"/>
    </location>
</feature>
<dbReference type="SUPFAM" id="SSF50978">
    <property type="entry name" value="WD40 repeat-like"/>
    <property type="match status" value="1"/>
</dbReference>
<evidence type="ECO:0000313" key="4">
    <source>
        <dbReference type="WBParaSite" id="ALUE_0001082401-mRNA-1"/>
    </source>
</evidence>
<dbReference type="PANTHER" id="PTHR46866:SF1">
    <property type="entry name" value="GH12955P"/>
    <property type="match status" value="1"/>
</dbReference>
<dbReference type="InterPro" id="IPR036372">
    <property type="entry name" value="BEACH_dom_sf"/>
</dbReference>
<protein>
    <submittedName>
        <fullName evidence="4">BEACH domain-containing protein</fullName>
    </submittedName>
</protein>
<dbReference type="Pfam" id="PF02138">
    <property type="entry name" value="Beach"/>
    <property type="match status" value="1"/>
</dbReference>
<organism evidence="3 4">
    <name type="scientific">Ascaris lumbricoides</name>
    <name type="common">Giant roundworm</name>
    <dbReference type="NCBI Taxonomy" id="6252"/>
    <lineage>
        <taxon>Eukaryota</taxon>
        <taxon>Metazoa</taxon>
        <taxon>Ecdysozoa</taxon>
        <taxon>Nematoda</taxon>
        <taxon>Chromadorea</taxon>
        <taxon>Rhabditida</taxon>
        <taxon>Spirurina</taxon>
        <taxon>Ascaridomorpha</taxon>
        <taxon>Ascaridoidea</taxon>
        <taxon>Ascarididae</taxon>
        <taxon>Ascaris</taxon>
    </lineage>
</organism>
<dbReference type="Pfam" id="PF00400">
    <property type="entry name" value="WD40"/>
    <property type="match status" value="2"/>
</dbReference>
<dbReference type="InterPro" id="IPR000409">
    <property type="entry name" value="BEACH_dom"/>
</dbReference>
<dbReference type="PANTHER" id="PTHR46866">
    <property type="entry name" value="GH12955P"/>
    <property type="match status" value="1"/>
</dbReference>
<proteinExistence type="predicted"/>
<dbReference type="SUPFAM" id="SSF81837">
    <property type="entry name" value="BEACH domain"/>
    <property type="match status" value="1"/>
</dbReference>
<reference evidence="4" key="1">
    <citation type="submission" date="2023-03" db="UniProtKB">
        <authorList>
            <consortium name="WormBaseParasite"/>
        </authorList>
    </citation>
    <scope>IDENTIFICATION</scope>
</reference>
<keyword evidence="3" id="KW-1185">Reference proteome</keyword>
<dbReference type="InterPro" id="IPR036322">
    <property type="entry name" value="WD40_repeat_dom_sf"/>
</dbReference>
<dbReference type="PROSITE" id="PS50082">
    <property type="entry name" value="WD_REPEATS_2"/>
    <property type="match status" value="1"/>
</dbReference>
<name>A0A9J2PNA1_ASCLU</name>
<dbReference type="InterPro" id="IPR015943">
    <property type="entry name" value="WD40/YVTN_repeat-like_dom_sf"/>
</dbReference>
<evidence type="ECO:0000256" key="1">
    <source>
        <dbReference type="PROSITE-ProRule" id="PRU00221"/>
    </source>
</evidence>
<dbReference type="WBParaSite" id="ALUE_0001082401-mRNA-1">
    <property type="protein sequence ID" value="ALUE_0001082401-mRNA-1"/>
    <property type="gene ID" value="ALUE_0001082401"/>
</dbReference>
<dbReference type="InterPro" id="IPR001680">
    <property type="entry name" value="WD40_rpt"/>
</dbReference>
<sequence length="1486" mass="166239">MDKKIVSNVASRVFELNEGDHTIDEISLRIFNVHESIIQQIDLTSTASDNSDVLDGLIPSNVFNAENKVEPASGSGTHINVLNTLAALFDAPFVEIDSNGINMIWRSGCAWGHISPIMFFARKEERCVCAMFPSRPVPLRRFMLYAHNSRWTRSQAFNLLIRQLLDIFNEFATRSLYPLLSADVICADEDLWLSVDLPLLLNERCFPRNPSSQKHSTEMSNELSECRLRDMTDAWCARRLSNFDYLMKLNEFAGRTRNQPDNYVIMPWVCDFSSEDGGWRPLDRTKYRLNKGDAQLEETYRREPAHHIPELLSDIGYMVYRARREPREALCRVVRSKWVPEEYPRSMARMYEWTPDECIPEFYDDPTLFHSIHPDMCDLEVPPWCSNASDFIKWHRAMLESDQVSGSLHRWIDLVFGYQLSGKAAVSALNVHLSLVQKSVSPRTSGVVQLFHVPHPKRSNCTQKDYISPLDTPNFNPLYHALNNSQNVNANSIDGEHFHLKDLLKEVRKTQLESNKQVTASVTSVAVTILELALAEYCRDLSPNATFADRLLRAKRLLISHGYLIPGHILEPLKLLLDEHDAESRLEKSVYMSSWLLNTFNLPSKITRLHSHLTDFHALAHARSLFPAGQASDDLLTQQLNAFVECLRVGGVEMRDLLARMFVSQLGHPECAVAALLTCFPHVVAVFDITHFDALLPAIKNIYDSDAFYPSVLKLLDRRFLVQLSMAIGTESFMRNIVPSLVELLCADRPTSRGQILRESIVWLSKRYGPIITATHISSTLLRMLALCFSVRPIDEALIREVDLDIAVDGDASCSNVIGCLLEIAVLYGVSFITFQYLPFCAEVIEQAIKRIGFASEGAAVAAVVLLQHCCNSLSDKQLMDCLQECIMDSILFPAVRLFCSPSIQFSSLAMRRFFASRLLSSIHLLACRIGICRVQYKGYFALLISFTKWSTILCIGRKLTTRSLLQPSFIMSFKLSELFSVSFAQLLFRLFSSVCGRPFLFETLPNSALVFQLSGARSLVSPHSAFALSSGNKLNTLVTSHSASSFDPSSDLSLKYILSELFSVSFAQLLFRLFSSVCGRPFLFETLPNSALVFQLSGARSLVSPHSAFALSSGNKLNTLVTSHSASSFDPSSDLSLNERVFNFSDKMSSSSHSHMGANCAAHCRAVLSTSAERVPFNHLPISSFAEHSALVRRIVCMDNENCFASASVDKTVKLWSIRFNEQQGVRSRWTYRQHTKPVLDVCLLPSLSLIASTDSSLHVWDPFRGSTVSQFDWPQVGDSALTSIASLGRATLVTASPLDNALRLVDVRAGRFCVSLFASEANAAIKGSTHSSPSATIRCFAISPDENQCAIALSSGVLSILDLRAGCIVAISSQIHSDTLEMRWTSNGYLVSSHLDHPTICWDTRPLQIRRRLPESASMILAYRSQLFSVHSSGRIKVYDDLEVKLETKLKSDSISGSLTSVAFLPNNKMFLFGSSTGHIRLFC</sequence>
<dbReference type="SMART" id="SM01026">
    <property type="entry name" value="Beach"/>
    <property type="match status" value="1"/>
</dbReference>
<dbReference type="Gene3D" id="2.130.10.10">
    <property type="entry name" value="YVTN repeat-like/Quinoprotein amine dehydrogenase"/>
    <property type="match status" value="2"/>
</dbReference>
<accession>A0A9J2PNA1</accession>
<feature type="repeat" description="WD" evidence="1">
    <location>
        <begin position="1186"/>
        <end position="1227"/>
    </location>
</feature>
<dbReference type="PROSITE" id="PS50197">
    <property type="entry name" value="BEACH"/>
    <property type="match status" value="1"/>
</dbReference>
<evidence type="ECO:0000313" key="3">
    <source>
        <dbReference type="Proteomes" id="UP000036681"/>
    </source>
</evidence>
<dbReference type="CDD" id="cd06071">
    <property type="entry name" value="Beach"/>
    <property type="match status" value="1"/>
</dbReference>